<dbReference type="RefSeq" id="WP_007546133.1">
    <property type="nucleotide sequence ID" value="NZ_ABZS01000035.1"/>
</dbReference>
<dbReference type="Proteomes" id="UP000005540">
    <property type="component" value="Unassembled WGS sequence"/>
</dbReference>
<dbReference type="GO" id="GO:0051537">
    <property type="term" value="F:2 iron, 2 sulfur cluster binding"/>
    <property type="evidence" value="ECO:0007669"/>
    <property type="project" value="UniProtKB-KW"/>
</dbReference>
<dbReference type="EMBL" id="ABZS01000035">
    <property type="protein sequence ID" value="EEP60981.1"/>
    <property type="molecule type" value="Genomic_DNA"/>
</dbReference>
<organism evidence="6 7">
    <name type="scientific">Sulfurihydrogenibium yellowstonense SS-5</name>
    <dbReference type="NCBI Taxonomy" id="432331"/>
    <lineage>
        <taxon>Bacteria</taxon>
        <taxon>Pseudomonadati</taxon>
        <taxon>Aquificota</taxon>
        <taxon>Aquificia</taxon>
        <taxon>Aquificales</taxon>
        <taxon>Hydrogenothermaceae</taxon>
        <taxon>Sulfurihydrogenibium</taxon>
    </lineage>
</organism>
<keyword evidence="7" id="KW-1185">Reference proteome</keyword>
<proteinExistence type="predicted"/>
<dbReference type="GO" id="GO:0046872">
    <property type="term" value="F:metal ion binding"/>
    <property type="evidence" value="ECO:0007669"/>
    <property type="project" value="UniProtKB-KW"/>
</dbReference>
<keyword evidence="4" id="KW-0411">Iron-sulfur</keyword>
<evidence type="ECO:0000256" key="3">
    <source>
        <dbReference type="ARBA" id="ARBA00023004"/>
    </source>
</evidence>
<evidence type="ECO:0000256" key="2">
    <source>
        <dbReference type="ARBA" id="ARBA00022723"/>
    </source>
</evidence>
<gene>
    <name evidence="6" type="ORF">SULYE_0515</name>
</gene>
<dbReference type="InterPro" id="IPR006311">
    <property type="entry name" value="TAT_signal"/>
</dbReference>
<dbReference type="EC" id="1.20.9.1" evidence="6"/>
<evidence type="ECO:0000256" key="1">
    <source>
        <dbReference type="ARBA" id="ARBA00022714"/>
    </source>
</evidence>
<dbReference type="InterPro" id="IPR017941">
    <property type="entry name" value="Rieske_2Fe-2S"/>
</dbReference>
<keyword evidence="1" id="KW-0001">2Fe-2S</keyword>
<dbReference type="PROSITE" id="PS51318">
    <property type="entry name" value="TAT"/>
    <property type="match status" value="1"/>
</dbReference>
<protein>
    <submittedName>
        <fullName evidence="6">Arsenite oxidase, small subunit</fullName>
        <ecNumber evidence="6">1.20.9.1</ecNumber>
    </submittedName>
</protein>
<dbReference type="OrthoDB" id="9802613at2"/>
<name>C4FIX5_9AQUI</name>
<dbReference type="GO" id="GO:0050611">
    <property type="term" value="F:arsenate reductase (azurin) activity"/>
    <property type="evidence" value="ECO:0007669"/>
    <property type="project" value="UniProtKB-EC"/>
</dbReference>
<evidence type="ECO:0000256" key="4">
    <source>
        <dbReference type="ARBA" id="ARBA00023014"/>
    </source>
</evidence>
<reference evidence="6 7" key="1">
    <citation type="submission" date="2009-04" db="EMBL/GenBank/DDBJ databases">
        <authorList>
            <person name="Reysenbach A.-L."/>
            <person name="Heidelberg J.F."/>
            <person name="Nelson W.C."/>
        </authorList>
    </citation>
    <scope>NUCLEOTIDE SEQUENCE [LARGE SCALE GENOMIC DNA]</scope>
    <source>
        <strain evidence="6 7">SS-5</strain>
    </source>
</reference>
<dbReference type="AlphaFoldDB" id="C4FIX5"/>
<dbReference type="Pfam" id="PF00355">
    <property type="entry name" value="Rieske"/>
    <property type="match status" value="1"/>
</dbReference>
<keyword evidence="3" id="KW-0408">Iron</keyword>
<dbReference type="NCBIfam" id="TIGR02694">
    <property type="entry name" value="arsenite_ox_S"/>
    <property type="match status" value="1"/>
</dbReference>
<dbReference type="Gene3D" id="2.102.10.10">
    <property type="entry name" value="Rieske [2Fe-2S] iron-sulphur domain"/>
    <property type="match status" value="1"/>
</dbReference>
<keyword evidence="2" id="KW-0479">Metal-binding</keyword>
<comment type="caution">
    <text evidence="6">The sequence shown here is derived from an EMBL/GenBank/DDBJ whole genome shotgun (WGS) entry which is preliminary data.</text>
</comment>
<feature type="domain" description="Rieske" evidence="5">
    <location>
        <begin position="50"/>
        <end position="144"/>
    </location>
</feature>
<dbReference type="CDD" id="cd03476">
    <property type="entry name" value="Rieske_ArOX_small"/>
    <property type="match status" value="1"/>
</dbReference>
<evidence type="ECO:0000259" key="5">
    <source>
        <dbReference type="PROSITE" id="PS51296"/>
    </source>
</evidence>
<keyword evidence="6" id="KW-0560">Oxidoreductase</keyword>
<accession>C4FIX5</accession>
<dbReference type="PROSITE" id="PS51296">
    <property type="entry name" value="RIESKE"/>
    <property type="match status" value="1"/>
</dbReference>
<dbReference type="SUPFAM" id="SSF50022">
    <property type="entry name" value="ISP domain"/>
    <property type="match status" value="1"/>
</dbReference>
<evidence type="ECO:0000313" key="6">
    <source>
        <dbReference type="EMBL" id="EEP60981.1"/>
    </source>
</evidence>
<dbReference type="InterPro" id="IPR014067">
    <property type="entry name" value="AioB/IdrB_ssu"/>
</dbReference>
<sequence>MFMTKISRRTFIGGSAAMVALLSTPEWAMALITQPYPRLKIANIKDLKVGEPVSFNYPDEQSPAILIKLGERAIGGVGPEGDIVAYSSLCTHKGCPVSYSKKRFVCACHYSMFDPAKNGQTFQGHASEWLPQIILRFEPRTGNIYAEGVEGLIWGRIRNILKSSKISKL</sequence>
<evidence type="ECO:0000313" key="7">
    <source>
        <dbReference type="Proteomes" id="UP000005540"/>
    </source>
</evidence>
<dbReference type="InterPro" id="IPR036922">
    <property type="entry name" value="Rieske_2Fe-2S_sf"/>
</dbReference>